<accession>A0A9N7TRC1</accession>
<evidence type="ECO:0000256" key="1">
    <source>
        <dbReference type="SAM" id="MobiDB-lite"/>
    </source>
</evidence>
<dbReference type="EMBL" id="CADEAL010000280">
    <property type="protein sequence ID" value="CAB1417726.1"/>
    <property type="molecule type" value="Genomic_DNA"/>
</dbReference>
<evidence type="ECO:0000313" key="2">
    <source>
        <dbReference type="EMBL" id="CAB1417726.1"/>
    </source>
</evidence>
<keyword evidence="3" id="KW-1185">Reference proteome</keyword>
<dbReference type="Proteomes" id="UP001153269">
    <property type="component" value="Unassembled WGS sequence"/>
</dbReference>
<feature type="region of interest" description="Disordered" evidence="1">
    <location>
        <begin position="76"/>
        <end position="117"/>
    </location>
</feature>
<sequence>MEKSSRLHVAAYKELEMLPTPSCSFHIERHRGTLRQISRNKAPLRKGYNIQISHNRQHVQGLGRLICTGVWMEGENKRREEEEVAEEERQQEREVWGREGETERERERGRAWKGLQD</sequence>
<dbReference type="AlphaFoldDB" id="A0A9N7TRC1"/>
<comment type="caution">
    <text evidence="2">The sequence shown here is derived from an EMBL/GenBank/DDBJ whole genome shotgun (WGS) entry which is preliminary data.</text>
</comment>
<protein>
    <submittedName>
        <fullName evidence="2">Uncharacterized protein</fullName>
    </submittedName>
</protein>
<gene>
    <name evidence="2" type="ORF">PLEPLA_LOCUS5545</name>
</gene>
<proteinExistence type="predicted"/>
<reference evidence="2" key="1">
    <citation type="submission" date="2020-03" db="EMBL/GenBank/DDBJ databases">
        <authorList>
            <person name="Weist P."/>
        </authorList>
    </citation>
    <scope>NUCLEOTIDE SEQUENCE</scope>
</reference>
<organism evidence="2 3">
    <name type="scientific">Pleuronectes platessa</name>
    <name type="common">European plaice</name>
    <dbReference type="NCBI Taxonomy" id="8262"/>
    <lineage>
        <taxon>Eukaryota</taxon>
        <taxon>Metazoa</taxon>
        <taxon>Chordata</taxon>
        <taxon>Craniata</taxon>
        <taxon>Vertebrata</taxon>
        <taxon>Euteleostomi</taxon>
        <taxon>Actinopterygii</taxon>
        <taxon>Neopterygii</taxon>
        <taxon>Teleostei</taxon>
        <taxon>Neoteleostei</taxon>
        <taxon>Acanthomorphata</taxon>
        <taxon>Carangaria</taxon>
        <taxon>Pleuronectiformes</taxon>
        <taxon>Pleuronectoidei</taxon>
        <taxon>Pleuronectidae</taxon>
        <taxon>Pleuronectes</taxon>
    </lineage>
</organism>
<name>A0A9N7TRC1_PLEPL</name>
<evidence type="ECO:0000313" key="3">
    <source>
        <dbReference type="Proteomes" id="UP001153269"/>
    </source>
</evidence>